<comment type="similarity">
    <text evidence="2 6">Belongs to the UPF0677 family.</text>
</comment>
<organism evidence="7 8">
    <name type="scientific">Mycolicibacterium chubuense (strain NBB4)</name>
    <name type="common">Mycobacterium chubuense</name>
    <dbReference type="NCBI Taxonomy" id="710421"/>
    <lineage>
        <taxon>Bacteria</taxon>
        <taxon>Bacillati</taxon>
        <taxon>Actinomycetota</taxon>
        <taxon>Actinomycetes</taxon>
        <taxon>Mycobacteriales</taxon>
        <taxon>Mycobacteriaceae</taxon>
        <taxon>Mycolicibacterium</taxon>
    </lineage>
</organism>
<evidence type="ECO:0000256" key="1">
    <source>
        <dbReference type="ARBA" id="ARBA00003907"/>
    </source>
</evidence>
<dbReference type="Gene3D" id="3.40.50.150">
    <property type="entry name" value="Vaccinia Virus protein VP39"/>
    <property type="match status" value="1"/>
</dbReference>
<evidence type="ECO:0000313" key="7">
    <source>
        <dbReference type="EMBL" id="AFM15155.1"/>
    </source>
</evidence>
<keyword evidence="8" id="KW-1185">Reference proteome</keyword>
<evidence type="ECO:0000256" key="6">
    <source>
        <dbReference type="RuleBase" id="RU362030"/>
    </source>
</evidence>
<protein>
    <recommendedName>
        <fullName evidence="6">S-adenosyl-L-methionine-dependent methyltransferase</fullName>
        <ecNumber evidence="6">2.1.1.-</ecNumber>
    </recommendedName>
</protein>
<dbReference type="InterPro" id="IPR011610">
    <property type="entry name" value="SAM_mthyl_Trfase_ML2640-like"/>
</dbReference>
<evidence type="ECO:0000256" key="4">
    <source>
        <dbReference type="ARBA" id="ARBA00022679"/>
    </source>
</evidence>
<dbReference type="GO" id="GO:0008168">
    <property type="term" value="F:methyltransferase activity"/>
    <property type="evidence" value="ECO:0007669"/>
    <property type="project" value="UniProtKB-UniRule"/>
</dbReference>
<reference evidence="7 8" key="1">
    <citation type="submission" date="2012-06" db="EMBL/GenBank/DDBJ databases">
        <title>Complete sequence of chromosome of Mycobacterium chubuense NBB4.</title>
        <authorList>
            <consortium name="US DOE Joint Genome Institute"/>
            <person name="Lucas S."/>
            <person name="Han J."/>
            <person name="Lapidus A."/>
            <person name="Cheng J.-F."/>
            <person name="Goodwin L."/>
            <person name="Pitluck S."/>
            <person name="Peters L."/>
            <person name="Mikhailova N."/>
            <person name="Teshima H."/>
            <person name="Detter J.C."/>
            <person name="Han C."/>
            <person name="Tapia R."/>
            <person name="Land M."/>
            <person name="Hauser L."/>
            <person name="Kyrpides N."/>
            <person name="Ivanova N."/>
            <person name="Pagani I."/>
            <person name="Mattes T."/>
            <person name="Holmes A."/>
            <person name="Rutledge P."/>
            <person name="Paulsen I."/>
            <person name="Coleman N."/>
            <person name="Woyke T."/>
        </authorList>
    </citation>
    <scope>NUCLEOTIDE SEQUENCE [LARGE SCALE GENOMIC DNA]</scope>
    <source>
        <strain evidence="7 8">NBB4</strain>
    </source>
</reference>
<dbReference type="InterPro" id="IPR007213">
    <property type="entry name" value="Ppm1/Ppm2/Tcmp"/>
</dbReference>
<dbReference type="PANTHER" id="PTHR43619">
    <property type="entry name" value="S-ADENOSYL-L-METHIONINE-DEPENDENT METHYLTRANSFERASE YKTD-RELATED"/>
    <property type="match status" value="1"/>
</dbReference>
<dbReference type="PATRIC" id="fig|710421.3.peg.322"/>
<dbReference type="EC" id="2.1.1.-" evidence="6"/>
<accession>I4BCZ8</accession>
<evidence type="ECO:0000256" key="3">
    <source>
        <dbReference type="ARBA" id="ARBA00022603"/>
    </source>
</evidence>
<proteinExistence type="inferred from homology"/>
<comment type="function">
    <text evidence="1 6">Exhibits S-adenosyl-L-methionine-dependent methyltransferase activity.</text>
</comment>
<name>I4BCZ8_MYCCN</name>
<dbReference type="GO" id="GO:0032259">
    <property type="term" value="P:methylation"/>
    <property type="evidence" value="ECO:0007669"/>
    <property type="project" value="UniProtKB-KW"/>
</dbReference>
<dbReference type="Proteomes" id="UP000006057">
    <property type="component" value="Chromosome"/>
</dbReference>
<sequence precursor="true">MRTDDDTWDITSSVGSTALLVAAARALEAGKSNPVAGDAFAEVFCRAAGGDWTALLDGRAPEHRLMSDWGRAFIDFQAARTRYFDDYFRHAARAGARQIVVLAAGLDSRAYRLGWPAGTRVFELDQPRVLDFKRSVLTDYGATPRAERIEVPVDLREDWPKALQDNGFDPTAPSAWIAEGLLVYLPAASQQQLFAGIDALSAPRSQVAVEDSRPMDTAAFEEHRDRELAAGEDVNFFSLAYNQRHEPAEDWFTGRGWRAAATPLNALLAELGRPVPDNASDAGQMTGSITLVSAIKAA</sequence>
<evidence type="ECO:0000256" key="5">
    <source>
        <dbReference type="ARBA" id="ARBA00022691"/>
    </source>
</evidence>
<dbReference type="AlphaFoldDB" id="I4BCZ8"/>
<dbReference type="EMBL" id="CP003053">
    <property type="protein sequence ID" value="AFM15155.1"/>
    <property type="molecule type" value="Genomic_DNA"/>
</dbReference>
<dbReference type="PANTHER" id="PTHR43619:SF2">
    <property type="entry name" value="S-ADENOSYL-L-METHIONINE-DEPENDENT METHYLTRANSFERASES SUPERFAMILY PROTEIN"/>
    <property type="match status" value="1"/>
</dbReference>
<evidence type="ECO:0000313" key="8">
    <source>
        <dbReference type="Proteomes" id="UP000006057"/>
    </source>
</evidence>
<dbReference type="Pfam" id="PF04072">
    <property type="entry name" value="LCM"/>
    <property type="match status" value="1"/>
</dbReference>
<dbReference type="NCBIfam" id="TIGR00027">
    <property type="entry name" value="mthyl_TIGR00027"/>
    <property type="match status" value="1"/>
</dbReference>
<dbReference type="SUPFAM" id="SSF53335">
    <property type="entry name" value="S-adenosyl-L-methionine-dependent methyltransferases"/>
    <property type="match status" value="1"/>
</dbReference>
<keyword evidence="5 6" id="KW-0949">S-adenosyl-L-methionine</keyword>
<keyword evidence="3 6" id="KW-0489">Methyltransferase</keyword>
<dbReference type="KEGG" id="mcb:Mycch_0331"/>
<dbReference type="STRING" id="710421.Mycch_0331"/>
<keyword evidence="4 7" id="KW-0808">Transferase</keyword>
<dbReference type="InterPro" id="IPR029063">
    <property type="entry name" value="SAM-dependent_MTases_sf"/>
</dbReference>
<evidence type="ECO:0000256" key="2">
    <source>
        <dbReference type="ARBA" id="ARBA00008138"/>
    </source>
</evidence>
<dbReference type="OrthoDB" id="9806164at2"/>
<dbReference type="eggNOG" id="COG3315">
    <property type="taxonomic scope" value="Bacteria"/>
</dbReference>
<gene>
    <name evidence="7" type="ordered locus">Mycch_0331</name>
</gene>
<dbReference type="RefSeq" id="WP_014813647.1">
    <property type="nucleotide sequence ID" value="NC_018027.1"/>
</dbReference>
<dbReference type="HOGENOM" id="CLU_056160_2_1_11"/>